<evidence type="ECO:0000313" key="4">
    <source>
        <dbReference type="EMBL" id="KAF9811628.1"/>
    </source>
</evidence>
<protein>
    <recommendedName>
        <fullName evidence="3">DUF6533 domain-containing protein</fullName>
    </recommendedName>
</protein>
<feature type="transmembrane region" description="Helical" evidence="2">
    <location>
        <begin position="83"/>
        <end position="106"/>
    </location>
</feature>
<evidence type="ECO:0000259" key="3">
    <source>
        <dbReference type="Pfam" id="PF20151"/>
    </source>
</evidence>
<comment type="caution">
    <text evidence="4">The sequence shown here is derived from an EMBL/GenBank/DDBJ whole genome shotgun (WGS) entry which is preliminary data.</text>
</comment>
<organism evidence="4 5">
    <name type="scientific">Rhodonia placenta</name>
    <dbReference type="NCBI Taxonomy" id="104341"/>
    <lineage>
        <taxon>Eukaryota</taxon>
        <taxon>Fungi</taxon>
        <taxon>Dikarya</taxon>
        <taxon>Basidiomycota</taxon>
        <taxon>Agaricomycotina</taxon>
        <taxon>Agaricomycetes</taxon>
        <taxon>Polyporales</taxon>
        <taxon>Adustoporiaceae</taxon>
        <taxon>Rhodonia</taxon>
    </lineage>
</organism>
<name>A0A8H7NZW1_9APHY</name>
<dbReference type="EMBL" id="JADOXO010000148">
    <property type="protein sequence ID" value="KAF9811628.1"/>
    <property type="molecule type" value="Genomic_DNA"/>
</dbReference>
<evidence type="ECO:0000313" key="5">
    <source>
        <dbReference type="Proteomes" id="UP000639403"/>
    </source>
</evidence>
<proteinExistence type="predicted"/>
<keyword evidence="2" id="KW-0472">Membrane</keyword>
<feature type="transmembrane region" description="Helical" evidence="2">
    <location>
        <begin position="49"/>
        <end position="71"/>
    </location>
</feature>
<reference evidence="4" key="2">
    <citation type="journal article" name="Front. Microbiol.">
        <title>Degradative Capacity of Two Strains of Rhodonia placenta: From Phenotype to Genotype.</title>
        <authorList>
            <person name="Kolle M."/>
            <person name="Horta M.A.C."/>
            <person name="Nowrousian M."/>
            <person name="Ohm R.A."/>
            <person name="Benz J.P."/>
            <person name="Pilgard A."/>
        </authorList>
    </citation>
    <scope>NUCLEOTIDE SEQUENCE</scope>
    <source>
        <strain evidence="4">FPRL280</strain>
    </source>
</reference>
<feature type="transmembrane region" description="Helical" evidence="2">
    <location>
        <begin position="113"/>
        <end position="134"/>
    </location>
</feature>
<dbReference type="InterPro" id="IPR045340">
    <property type="entry name" value="DUF6533"/>
</dbReference>
<feature type="transmembrane region" description="Helical" evidence="2">
    <location>
        <begin position="15"/>
        <end position="37"/>
    </location>
</feature>
<dbReference type="AlphaFoldDB" id="A0A8H7NZW1"/>
<feature type="domain" description="DUF6533" evidence="3">
    <location>
        <begin position="15"/>
        <end position="60"/>
    </location>
</feature>
<keyword evidence="2" id="KW-0812">Transmembrane</keyword>
<feature type="transmembrane region" description="Helical" evidence="2">
    <location>
        <begin position="179"/>
        <end position="198"/>
    </location>
</feature>
<reference evidence="4" key="1">
    <citation type="submission" date="2020-11" db="EMBL/GenBank/DDBJ databases">
        <authorList>
            <person name="Koelle M."/>
            <person name="Horta M.A.C."/>
            <person name="Nowrousian M."/>
            <person name="Ohm R.A."/>
            <person name="Benz P."/>
            <person name="Pilgard A."/>
        </authorList>
    </citation>
    <scope>NUCLEOTIDE SEQUENCE</scope>
    <source>
        <strain evidence="4">FPRL280</strain>
    </source>
</reference>
<evidence type="ECO:0000256" key="2">
    <source>
        <dbReference type="SAM" id="Phobius"/>
    </source>
</evidence>
<accession>A0A8H7NZW1</accession>
<gene>
    <name evidence="4" type="ORF">IEO21_06507</name>
</gene>
<feature type="region of interest" description="Disordered" evidence="1">
    <location>
        <begin position="289"/>
        <end position="334"/>
    </location>
</feature>
<feature type="compositionally biased region" description="Basic and acidic residues" evidence="1">
    <location>
        <begin position="301"/>
        <end position="327"/>
    </location>
</feature>
<keyword evidence="2" id="KW-1133">Transmembrane helix</keyword>
<sequence>MSDASTSYQIDLHNYLHLVGISIFYYDYVLTFSTEYIRVWRGPKPTGSWLFYVNRYLTFFGDIAVNVGNFYNFKTAKSCDDYALYRQILLIGAQVVVCIILCLRIYALYNRSVAILVGVVGTGATLMALAVFAVTGQSSSTALDSGCHLGESRITGIRELHDLSSLGRPDVNFNQPGVAVAWEALFLYDVLIFSLTMYKTWKNRAVYAISDAQPNLVTLMMRDGALYFAVSVTMMSRLMLNLHESASANPTLVTDPSSSGQSTTLLFTSIIIGTNPQTERADIEGVEFDQDSMIPDSVEMQDMRPGDRHRDRTALHRPHDIPPHTSDDSTNTHS</sequence>
<evidence type="ECO:0000256" key="1">
    <source>
        <dbReference type="SAM" id="MobiDB-lite"/>
    </source>
</evidence>
<dbReference type="Pfam" id="PF20151">
    <property type="entry name" value="DUF6533"/>
    <property type="match status" value="1"/>
</dbReference>
<dbReference type="Proteomes" id="UP000639403">
    <property type="component" value="Unassembled WGS sequence"/>
</dbReference>